<name>D6PJS6_9ZZZZ</name>
<protein>
    <submittedName>
        <fullName evidence="1">Uncharacterized protein</fullName>
    </submittedName>
</protein>
<organism evidence="1">
    <name type="scientific">uncultured organism MedDCM-OCT-S04-C100</name>
    <dbReference type="NCBI Taxonomy" id="743605"/>
    <lineage>
        <taxon>unclassified sequences</taxon>
        <taxon>environmental samples</taxon>
    </lineage>
</organism>
<accession>D6PJS6</accession>
<evidence type="ECO:0000313" key="1">
    <source>
        <dbReference type="EMBL" id="ADD95977.1"/>
    </source>
</evidence>
<proteinExistence type="predicted"/>
<sequence length="71" mass="8491">MKFVLVMLLCSNVSGNSCKPFEPEYYTFKSYHECARYGYSYSSELMENFSKEFIDEYRAYIVFSCREQTQT</sequence>
<dbReference type="AlphaFoldDB" id="D6PJS6"/>
<dbReference type="EMBL" id="GU943112">
    <property type="protein sequence ID" value="ADD95977.1"/>
    <property type="molecule type" value="Genomic_DNA"/>
</dbReference>
<reference evidence="1" key="1">
    <citation type="journal article" date="2010" name="ISME J.">
        <title>Metagenome of the Mediterranean deep chlorophyll maximum studied by direct and fosmid library 454 pyrosequencing.</title>
        <authorList>
            <person name="Ghai R."/>
            <person name="Martin-Cuadrado A.B."/>
            <person name="Molto A.G."/>
            <person name="Heredia I.G."/>
            <person name="Cabrera R."/>
            <person name="Martin J."/>
            <person name="Verdu M."/>
            <person name="Deschamps P."/>
            <person name="Moreira D."/>
            <person name="Lopez-Garcia P."/>
            <person name="Mira A."/>
            <person name="Rodriguez-Valera F."/>
        </authorList>
    </citation>
    <scope>NUCLEOTIDE SEQUENCE</scope>
</reference>